<name>A0A176YFP5_9BRAD</name>
<keyword evidence="2" id="KW-1185">Reference proteome</keyword>
<evidence type="ECO:0000313" key="2">
    <source>
        <dbReference type="Proteomes" id="UP000076959"/>
    </source>
</evidence>
<dbReference type="STRING" id="1505087.AYJ54_00680"/>
<accession>A0A176YFP5</accession>
<comment type="caution">
    <text evidence="1">The sequence shown here is derived from an EMBL/GenBank/DDBJ whole genome shotgun (WGS) entry which is preliminary data.</text>
</comment>
<dbReference type="Proteomes" id="UP000076959">
    <property type="component" value="Unassembled WGS sequence"/>
</dbReference>
<proteinExistence type="predicted"/>
<sequence>MTVHSVTIQLRAPSDGDAGQVTEGFYKLEDGYLQMTFRDGRHLENPLYRVRLHDGADPKAIAGNLTRSIRRELSGEVVEGFTRNLSYGKSGVA</sequence>
<organism evidence="1 2">
    <name type="scientific">Bradyrhizobium centrolobii</name>
    <dbReference type="NCBI Taxonomy" id="1505087"/>
    <lineage>
        <taxon>Bacteria</taxon>
        <taxon>Pseudomonadati</taxon>
        <taxon>Pseudomonadota</taxon>
        <taxon>Alphaproteobacteria</taxon>
        <taxon>Hyphomicrobiales</taxon>
        <taxon>Nitrobacteraceae</taxon>
        <taxon>Bradyrhizobium</taxon>
    </lineage>
</organism>
<dbReference type="OrthoDB" id="8263000at2"/>
<reference evidence="1 2" key="1">
    <citation type="submission" date="2016-03" db="EMBL/GenBank/DDBJ databases">
        <title>Draft Genome Sequence of the Strain BR 10245 (Bradyrhizobium sp.) isolated from nodules of Centrolobium paraense.</title>
        <authorList>
            <person name="Simoes-Araujo J.L.Sr."/>
            <person name="Barauna A.C."/>
            <person name="Silva K."/>
            <person name="Zilli J.E."/>
        </authorList>
    </citation>
    <scope>NUCLEOTIDE SEQUENCE [LARGE SCALE GENOMIC DNA]</scope>
    <source>
        <strain evidence="1 2">BR 10245</strain>
    </source>
</reference>
<evidence type="ECO:0000313" key="1">
    <source>
        <dbReference type="EMBL" id="OAF05454.1"/>
    </source>
</evidence>
<protein>
    <submittedName>
        <fullName evidence="1">Uncharacterized protein</fullName>
    </submittedName>
</protein>
<dbReference type="RefSeq" id="WP_063703548.1">
    <property type="nucleotide sequence ID" value="NZ_LUUB01000079.1"/>
</dbReference>
<gene>
    <name evidence="1" type="ORF">AYJ54_00680</name>
</gene>
<dbReference type="EMBL" id="LUUB01000079">
    <property type="protein sequence ID" value="OAF05454.1"/>
    <property type="molecule type" value="Genomic_DNA"/>
</dbReference>
<dbReference type="AlphaFoldDB" id="A0A176YFP5"/>